<reference evidence="1 2" key="1">
    <citation type="submission" date="2018-06" db="EMBL/GenBank/DDBJ databases">
        <authorList>
            <consortium name="Pathogen Informatics"/>
            <person name="Doyle S."/>
        </authorList>
    </citation>
    <scope>NUCLEOTIDE SEQUENCE [LARGE SCALE GENOMIC DNA]</scope>
    <source>
        <strain evidence="1 2">NCTC11967</strain>
    </source>
</reference>
<gene>
    <name evidence="1" type="primary">rhiA</name>
    <name evidence="1" type="ORF">NCTC11967_03785</name>
</gene>
<dbReference type="Proteomes" id="UP000251313">
    <property type="component" value="Unassembled WGS sequence"/>
</dbReference>
<comment type="caution">
    <text evidence="1">The sequence shown here is derived from an EMBL/GenBank/DDBJ whole genome shotgun (WGS) entry which is preliminary data.</text>
</comment>
<proteinExistence type="predicted"/>
<evidence type="ECO:0008006" key="3">
    <source>
        <dbReference type="Google" id="ProtNLM"/>
    </source>
</evidence>
<dbReference type="AlphaFoldDB" id="A0AB38G2R1"/>
<protein>
    <recommendedName>
        <fullName evidence="3">Protein rhiA</fullName>
    </recommendedName>
</protein>
<name>A0AB38G2R1_9ENTR</name>
<organism evidence="1 2">
    <name type="scientific">Yokenella regensburgei</name>
    <dbReference type="NCBI Taxonomy" id="158877"/>
    <lineage>
        <taxon>Bacteria</taxon>
        <taxon>Pseudomonadati</taxon>
        <taxon>Pseudomonadota</taxon>
        <taxon>Gammaproteobacteria</taxon>
        <taxon>Enterobacterales</taxon>
        <taxon>Enterobacteriaceae</taxon>
        <taxon>Yokenella</taxon>
    </lineage>
</organism>
<dbReference type="RefSeq" id="WP_038255866.1">
    <property type="nucleotide sequence ID" value="NZ_UAVL01000019.1"/>
</dbReference>
<dbReference type="EMBL" id="UAVL01000019">
    <property type="protein sequence ID" value="SQA64753.1"/>
    <property type="molecule type" value="Genomic_DNA"/>
</dbReference>
<sequence>MSQKYTLNVQNNSRNFGNICVYQTIPDIDDPTLMSLAWFSEAAHPTTHVQFSWSIDYAFIWDETGPLVPGVVFEASQTWPAGLTSDNSVTLTSTQSALTFKQKTTSGHAGTLYVHNDATVPFDTASVGVAMSGAGTFVKPAQPNRTYNFTPHPEYWVTFGDYEVGEVLDIGAITNAQKIVFNPNVYNVNVTLNIDNTWSVK</sequence>
<evidence type="ECO:0000313" key="1">
    <source>
        <dbReference type="EMBL" id="SQA64753.1"/>
    </source>
</evidence>
<accession>A0AB38G2R1</accession>
<evidence type="ECO:0000313" key="2">
    <source>
        <dbReference type="Proteomes" id="UP000251313"/>
    </source>
</evidence>